<dbReference type="EMBL" id="JAABFR010001242">
    <property type="protein sequence ID" value="MBD4337423.1"/>
    <property type="molecule type" value="Genomic_DNA"/>
</dbReference>
<evidence type="ECO:0000313" key="3">
    <source>
        <dbReference type="EMBL" id="MBD4337423.1"/>
    </source>
</evidence>
<comment type="caution">
    <text evidence="2">The sequence shown here is derived from an EMBL/GenBank/DDBJ whole genome shotgun (WGS) entry which is preliminary data.</text>
</comment>
<evidence type="ECO:0000256" key="1">
    <source>
        <dbReference type="SAM" id="Phobius"/>
    </source>
</evidence>
<keyword evidence="4" id="KW-1185">Reference proteome</keyword>
<reference evidence="3" key="2">
    <citation type="submission" date="2020-01" db="EMBL/GenBank/DDBJ databases">
        <authorList>
            <person name="Richard D."/>
        </authorList>
    </citation>
    <scope>NUCLEOTIDE SEQUENCE</scope>
    <source>
        <strain evidence="3">JP541</strain>
    </source>
</reference>
<dbReference type="Proteomes" id="UP000653002">
    <property type="component" value="Unassembled WGS sequence"/>
</dbReference>
<dbReference type="RefSeq" id="WP_011051637.1">
    <property type="nucleotide sequence ID" value="NZ_CAVLHM010000025.1"/>
</dbReference>
<feature type="transmembrane region" description="Helical" evidence="1">
    <location>
        <begin position="6"/>
        <end position="24"/>
    </location>
</feature>
<dbReference type="PATRIC" id="fig|434928.28.peg.2742"/>
<keyword evidence="1" id="KW-1133">Transmembrane helix</keyword>
<sequence length="166" mass="19132">MKATDWLAIYAAILSTIVFAWNVFQSRPRLKVLIVFGIEKQTVGAHISVQNRSPHTVHLSNISLLYRDRPPTWKEWLRHAWEFKRIPRRLGWVYSSLSNYEIPDGCPVAIEARNSHHVLVPESTLEEIFQRTGNTMLMAVAQDKLWNSVYSNVYEHSFPKVSVTGA</sequence>
<gene>
    <name evidence="3" type="ORF">GUH15_15450</name>
    <name evidence="2" type="ORF">XAC3562_480005</name>
</gene>
<dbReference type="KEGG" id="xcr:J163_02669"/>
<reference evidence="2 4" key="1">
    <citation type="submission" date="2014-09" db="EMBL/GenBank/DDBJ databases">
        <authorList>
            <person name="Regsiter A."/>
        </authorList>
    </citation>
    <scope>NUCLEOTIDE SEQUENCE [LARGE SCALE GENOMIC DNA]</scope>
</reference>
<dbReference type="KEGG" id="xcw:J162_02674"/>
<dbReference type="AlphaFoldDB" id="A0A0U5FIX5"/>
<accession>A0A0U5FIX5</accession>
<dbReference type="KEGG" id="xcu:J159_02671"/>
<dbReference type="EMBL" id="CCXZ01000142">
    <property type="protein sequence ID" value="CEG16895.1"/>
    <property type="molecule type" value="Genomic_DNA"/>
</dbReference>
<protein>
    <submittedName>
        <fullName evidence="2">Uncharacterized protein</fullName>
    </submittedName>
</protein>
<name>A0A0U5FIX5_XANCI</name>
<evidence type="ECO:0000313" key="2">
    <source>
        <dbReference type="EMBL" id="CEG16895.1"/>
    </source>
</evidence>
<keyword evidence="1" id="KW-0472">Membrane</keyword>
<dbReference type="GeneID" id="66911616"/>
<organism evidence="2 4">
    <name type="scientific">Xanthomonas citri pv. citri</name>
    <dbReference type="NCBI Taxonomy" id="611301"/>
    <lineage>
        <taxon>Bacteria</taxon>
        <taxon>Pseudomonadati</taxon>
        <taxon>Pseudomonadota</taxon>
        <taxon>Gammaproteobacteria</taxon>
        <taxon>Lysobacterales</taxon>
        <taxon>Lysobacteraceae</taxon>
        <taxon>Xanthomonas</taxon>
    </lineage>
</organism>
<dbReference type="KEGG" id="xcf:J172_02676"/>
<dbReference type="KEGG" id="xcn:J169_02682"/>
<dbReference type="Proteomes" id="UP000052230">
    <property type="component" value="Unassembled WGS sequence"/>
</dbReference>
<dbReference type="KEGG" id="xcm:J164_02671"/>
<proteinExistence type="predicted"/>
<evidence type="ECO:0000313" key="4">
    <source>
        <dbReference type="Proteomes" id="UP000052230"/>
    </source>
</evidence>
<keyword evidence="1" id="KW-0812">Transmembrane</keyword>